<accession>A0A6A7FRJ2</accession>
<keyword evidence="2 3" id="KW-0812">Transmembrane</keyword>
<dbReference type="PANTHER" id="PTHR31193:SF1">
    <property type="entry name" value="TRANSMEMBRANE PROTEIN 268"/>
    <property type="match status" value="1"/>
</dbReference>
<dbReference type="Pfam" id="PF14800">
    <property type="entry name" value="DUF4481"/>
    <property type="match status" value="1"/>
</dbReference>
<evidence type="ECO:0000313" key="3">
    <source>
        <dbReference type="EMBL" id="LAC21216.1"/>
    </source>
</evidence>
<dbReference type="AlphaFoldDB" id="A0A6A7FRJ2"/>
<feature type="transmembrane region" description="Helical" evidence="2">
    <location>
        <begin position="270"/>
        <end position="291"/>
    </location>
</feature>
<organism evidence="3">
    <name type="scientific">Hirondellea gigas</name>
    <dbReference type="NCBI Taxonomy" id="1518452"/>
    <lineage>
        <taxon>Eukaryota</taxon>
        <taxon>Metazoa</taxon>
        <taxon>Ecdysozoa</taxon>
        <taxon>Arthropoda</taxon>
        <taxon>Crustacea</taxon>
        <taxon>Multicrustacea</taxon>
        <taxon>Malacostraca</taxon>
        <taxon>Eumalacostraca</taxon>
        <taxon>Peracarida</taxon>
        <taxon>Amphipoda</taxon>
        <taxon>Amphilochidea</taxon>
        <taxon>Lysianassida</taxon>
        <taxon>Lysianassidira</taxon>
        <taxon>Lysianassoidea</taxon>
        <taxon>Lysianassidae</taxon>
        <taxon>Hirondellea</taxon>
    </lineage>
</organism>
<evidence type="ECO:0000256" key="2">
    <source>
        <dbReference type="SAM" id="Phobius"/>
    </source>
</evidence>
<evidence type="ECO:0000256" key="1">
    <source>
        <dbReference type="SAM" id="MobiDB-lite"/>
    </source>
</evidence>
<reference evidence="3" key="1">
    <citation type="submission" date="2017-11" db="EMBL/GenBank/DDBJ databases">
        <title>The sensing device of the deep-sea amphipod.</title>
        <authorList>
            <person name="Kobayashi H."/>
            <person name="Nagahama T."/>
            <person name="Arai W."/>
            <person name="Sasagawa Y."/>
            <person name="Umeda M."/>
            <person name="Hayashi T."/>
            <person name="Nikaido I."/>
            <person name="Watanabe H."/>
            <person name="Oguri K."/>
            <person name="Kitazato H."/>
            <person name="Fujioka K."/>
            <person name="Kido Y."/>
            <person name="Takami H."/>
        </authorList>
    </citation>
    <scope>NUCLEOTIDE SEQUENCE</scope>
    <source>
        <tissue evidence="3">Whole body</tissue>
    </source>
</reference>
<dbReference type="PANTHER" id="PTHR31193">
    <property type="entry name" value="TRANSMEMBRANE PROTEIN C9ORF91"/>
    <property type="match status" value="1"/>
</dbReference>
<feature type="transmembrane region" description="Helical" evidence="2">
    <location>
        <begin position="244"/>
        <end position="264"/>
    </location>
</feature>
<keyword evidence="2" id="KW-1133">Transmembrane helix</keyword>
<keyword evidence="2" id="KW-0472">Membrane</keyword>
<dbReference type="EMBL" id="IACT01001898">
    <property type="protein sequence ID" value="LAC21216.1"/>
    <property type="molecule type" value="mRNA"/>
</dbReference>
<protein>
    <submittedName>
        <fullName evidence="3">Transmembrane protein C9orf91 homolog</fullName>
    </submittedName>
</protein>
<name>A0A6A7FRJ2_9CRUS</name>
<proteinExistence type="evidence at transcript level"/>
<sequence>MESSNTENTSGNDDAVQGDPLTPSSPSSQSWVQFDNDEKPGPPDNNQSVSPTTPPTASPTAPPATSASLPPPLSRAAVVAAAAASTPAVIDAHSVQVTLGGGKPHPIPAARVLSEPGVRNGTPNIQPISTPLTSPPLPQQLGVVSPLAAATTQLQNVPLNERTEHTTPASNIRQGFANGDVIVTLLPQNTSMAWISPARFRPELVPEELMAQGLTLTVEDYVHIMTQLVNDDRFKLFNICYKRIVIAWIMTGFIILLTILFTSGGKQLELFGAGIAWLLLNAGAIFLCMWIKIRLNRGLERCMSSINLQLMKHKILLGLDDRGKLSCHKVNLCFIYFDTTPCLGKLQQLIDEDARATAAAVNTAAAAATGSSLQARLDIDDPDIIITGATNTRISREQDRSMLLLAKYSQRWAKDYLRKRLDWAFDALARVEGLSPPTPPRHLSTARCLCQYIENHLGVKSMQKQKEQESRKAGCCGSVRSFFKDVNEL</sequence>
<dbReference type="InterPro" id="IPR028054">
    <property type="entry name" value="DUF4481"/>
</dbReference>
<feature type="compositionally biased region" description="Polar residues" evidence="1">
    <location>
        <begin position="22"/>
        <end position="33"/>
    </location>
</feature>
<feature type="region of interest" description="Disordered" evidence="1">
    <location>
        <begin position="1"/>
        <end position="71"/>
    </location>
</feature>
<feature type="compositionally biased region" description="Polar residues" evidence="1">
    <location>
        <begin position="1"/>
        <end position="12"/>
    </location>
</feature>
<feature type="compositionally biased region" description="Pro residues" evidence="1">
    <location>
        <begin position="52"/>
        <end position="62"/>
    </location>
</feature>